<evidence type="ECO:0000313" key="5">
    <source>
        <dbReference type="EMBL" id="CAB4740855.1"/>
    </source>
</evidence>
<dbReference type="PANTHER" id="PTHR44688">
    <property type="entry name" value="DNA-BINDING TRANSCRIPTIONAL ACTIVATOR DEVR_DOSR"/>
    <property type="match status" value="1"/>
</dbReference>
<dbReference type="PRINTS" id="PR00038">
    <property type="entry name" value="HTHLUXR"/>
</dbReference>
<accession>A0A6J6T1M3</accession>
<keyword evidence="1" id="KW-0805">Transcription regulation</keyword>
<dbReference type="PANTHER" id="PTHR44688:SF16">
    <property type="entry name" value="DNA-BINDING TRANSCRIPTIONAL ACTIVATOR DEVR_DOSR"/>
    <property type="match status" value="1"/>
</dbReference>
<sequence length="126" mass="14218">MSLSKALELGAECGYHEYFLRQIELYPLIIKAAANKPTIYLENLAKDMSDRINMITHSSGELGEKLTNRELEILKHLNSGNAISSIAKSLHISQNTMKTHLRNTYRKLDVDGRHSAVDKAKKLLLI</sequence>
<dbReference type="EMBL" id="CAEZZB010000015">
    <property type="protein sequence ID" value="CAB4740855.1"/>
    <property type="molecule type" value="Genomic_DNA"/>
</dbReference>
<dbReference type="Pfam" id="PF00196">
    <property type="entry name" value="GerE"/>
    <property type="match status" value="1"/>
</dbReference>
<evidence type="ECO:0000259" key="4">
    <source>
        <dbReference type="PROSITE" id="PS50043"/>
    </source>
</evidence>
<gene>
    <name evidence="5" type="ORF">UFOPK2816_00271</name>
</gene>
<dbReference type="CDD" id="cd06170">
    <property type="entry name" value="LuxR_C_like"/>
    <property type="match status" value="1"/>
</dbReference>
<dbReference type="SMART" id="SM00421">
    <property type="entry name" value="HTH_LUXR"/>
    <property type="match status" value="1"/>
</dbReference>
<dbReference type="GO" id="GO:0003677">
    <property type="term" value="F:DNA binding"/>
    <property type="evidence" value="ECO:0007669"/>
    <property type="project" value="UniProtKB-KW"/>
</dbReference>
<dbReference type="InterPro" id="IPR000792">
    <property type="entry name" value="Tscrpt_reg_LuxR_C"/>
</dbReference>
<dbReference type="GO" id="GO:0006355">
    <property type="term" value="P:regulation of DNA-templated transcription"/>
    <property type="evidence" value="ECO:0007669"/>
    <property type="project" value="InterPro"/>
</dbReference>
<protein>
    <submittedName>
        <fullName evidence="5">Unannotated protein</fullName>
    </submittedName>
</protein>
<dbReference type="PROSITE" id="PS50043">
    <property type="entry name" value="HTH_LUXR_2"/>
    <property type="match status" value="1"/>
</dbReference>
<keyword evidence="3" id="KW-0804">Transcription</keyword>
<proteinExistence type="predicted"/>
<dbReference type="InterPro" id="IPR016032">
    <property type="entry name" value="Sig_transdc_resp-reg_C-effctor"/>
</dbReference>
<feature type="domain" description="HTH luxR-type" evidence="4">
    <location>
        <begin position="59"/>
        <end position="124"/>
    </location>
</feature>
<dbReference type="Gene3D" id="1.10.10.10">
    <property type="entry name" value="Winged helix-like DNA-binding domain superfamily/Winged helix DNA-binding domain"/>
    <property type="match status" value="1"/>
</dbReference>
<reference evidence="5" key="1">
    <citation type="submission" date="2020-05" db="EMBL/GenBank/DDBJ databases">
        <authorList>
            <person name="Chiriac C."/>
            <person name="Salcher M."/>
            <person name="Ghai R."/>
            <person name="Kavagutti S V."/>
        </authorList>
    </citation>
    <scope>NUCLEOTIDE SEQUENCE</scope>
</reference>
<dbReference type="InterPro" id="IPR036388">
    <property type="entry name" value="WH-like_DNA-bd_sf"/>
</dbReference>
<evidence type="ECO:0000256" key="1">
    <source>
        <dbReference type="ARBA" id="ARBA00023015"/>
    </source>
</evidence>
<dbReference type="SUPFAM" id="SSF46894">
    <property type="entry name" value="C-terminal effector domain of the bipartite response regulators"/>
    <property type="match status" value="1"/>
</dbReference>
<keyword evidence="2" id="KW-0238">DNA-binding</keyword>
<organism evidence="5">
    <name type="scientific">freshwater metagenome</name>
    <dbReference type="NCBI Taxonomy" id="449393"/>
    <lineage>
        <taxon>unclassified sequences</taxon>
        <taxon>metagenomes</taxon>
        <taxon>ecological metagenomes</taxon>
    </lineage>
</organism>
<dbReference type="AlphaFoldDB" id="A0A6J6T1M3"/>
<evidence type="ECO:0000256" key="2">
    <source>
        <dbReference type="ARBA" id="ARBA00023125"/>
    </source>
</evidence>
<evidence type="ECO:0000256" key="3">
    <source>
        <dbReference type="ARBA" id="ARBA00023163"/>
    </source>
</evidence>
<name>A0A6J6T1M3_9ZZZZ</name>